<accession>A0AAF0E7Y1</accession>
<dbReference type="AlphaFoldDB" id="A0AAF0E7Y1"/>
<dbReference type="CDD" id="cd00555">
    <property type="entry name" value="Maf"/>
    <property type="match status" value="1"/>
</dbReference>
<sequence>MGSSMSASSATEALLKPSDSVSTDAIPSPVFTRLRGKRVILASGSPRRRELLAQIGLHPEVVPSTFKEDLSKDDFLGEAIYEYPVDTATQKAKEVYERLVRTEPHHPPDLVIGADTVIVFDDQVLEKPEDKMDNLRMLADLSGHSCTVITGVALIHPILQAPGYQIRTICEKTKVHFADVPAAVLKAYVDCGEGLDRAGGFAIQGRGALLIRGIEGDFHNVVGFPVFSVFELLHKLVENEELDLEGLGM</sequence>
<evidence type="ECO:0000256" key="1">
    <source>
        <dbReference type="ARBA" id="ARBA00001968"/>
    </source>
</evidence>
<organism evidence="4 5">
    <name type="scientific">Malassezia caprae</name>
    <dbReference type="NCBI Taxonomy" id="1381934"/>
    <lineage>
        <taxon>Eukaryota</taxon>
        <taxon>Fungi</taxon>
        <taxon>Dikarya</taxon>
        <taxon>Basidiomycota</taxon>
        <taxon>Ustilaginomycotina</taxon>
        <taxon>Malasseziomycetes</taxon>
        <taxon>Malasseziales</taxon>
        <taxon>Malasseziaceae</taxon>
        <taxon>Malassezia</taxon>
    </lineage>
</organism>
<dbReference type="HAMAP" id="MF_00528">
    <property type="entry name" value="Maf"/>
    <property type="match status" value="1"/>
</dbReference>
<dbReference type="Proteomes" id="UP001220961">
    <property type="component" value="Chromosome 1"/>
</dbReference>
<keyword evidence="2" id="KW-0378">Hydrolase</keyword>
<dbReference type="Gene3D" id="3.90.950.10">
    <property type="match status" value="1"/>
</dbReference>
<evidence type="ECO:0000313" key="4">
    <source>
        <dbReference type="EMBL" id="WFD18406.1"/>
    </source>
</evidence>
<dbReference type="PANTHER" id="PTHR43213">
    <property type="entry name" value="BIFUNCTIONAL DTTP/UTP PYROPHOSPHATASE/METHYLTRANSFERASE PROTEIN-RELATED"/>
    <property type="match status" value="1"/>
</dbReference>
<feature type="compositionally biased region" description="Polar residues" evidence="3">
    <location>
        <begin position="1"/>
        <end position="11"/>
    </location>
</feature>
<evidence type="ECO:0000313" key="5">
    <source>
        <dbReference type="Proteomes" id="UP001220961"/>
    </source>
</evidence>
<evidence type="ECO:0000256" key="3">
    <source>
        <dbReference type="SAM" id="MobiDB-lite"/>
    </source>
</evidence>
<dbReference type="InterPro" id="IPR003697">
    <property type="entry name" value="Maf-like"/>
</dbReference>
<gene>
    <name evidence="4" type="ORF">MCAP1_000608</name>
</gene>
<feature type="region of interest" description="Disordered" evidence="3">
    <location>
        <begin position="1"/>
        <end position="21"/>
    </location>
</feature>
<dbReference type="Pfam" id="PF02545">
    <property type="entry name" value="Maf"/>
    <property type="match status" value="1"/>
</dbReference>
<reference evidence="4" key="1">
    <citation type="submission" date="2023-03" db="EMBL/GenBank/DDBJ databases">
        <title>Mating type loci evolution in Malassezia.</title>
        <authorList>
            <person name="Coelho M.A."/>
        </authorList>
    </citation>
    <scope>NUCLEOTIDE SEQUENCE</scope>
    <source>
        <strain evidence="4">CBS 10434</strain>
    </source>
</reference>
<protein>
    <recommendedName>
        <fullName evidence="6">Maf-like protein</fullName>
    </recommendedName>
</protein>
<dbReference type="EMBL" id="CP119908">
    <property type="protein sequence ID" value="WFD18406.1"/>
    <property type="molecule type" value="Genomic_DNA"/>
</dbReference>
<evidence type="ECO:0000256" key="2">
    <source>
        <dbReference type="ARBA" id="ARBA00022801"/>
    </source>
</evidence>
<evidence type="ECO:0008006" key="6">
    <source>
        <dbReference type="Google" id="ProtNLM"/>
    </source>
</evidence>
<comment type="cofactor">
    <cofactor evidence="1">
        <name>a divalent metal cation</name>
        <dbReference type="ChEBI" id="CHEBI:60240"/>
    </cofactor>
</comment>
<dbReference type="PANTHER" id="PTHR43213:SF5">
    <property type="entry name" value="BIFUNCTIONAL DTTP_UTP PYROPHOSPHATASE_METHYLTRANSFERASE PROTEIN-RELATED"/>
    <property type="match status" value="1"/>
</dbReference>
<keyword evidence="5" id="KW-1185">Reference proteome</keyword>
<dbReference type="GO" id="GO:0047429">
    <property type="term" value="F:nucleoside triphosphate diphosphatase activity"/>
    <property type="evidence" value="ECO:0007669"/>
    <property type="project" value="InterPro"/>
</dbReference>
<dbReference type="PIRSF" id="PIRSF006305">
    <property type="entry name" value="Maf"/>
    <property type="match status" value="1"/>
</dbReference>
<dbReference type="InterPro" id="IPR029001">
    <property type="entry name" value="ITPase-like_fam"/>
</dbReference>
<name>A0AAF0E7Y1_9BASI</name>
<proteinExistence type="inferred from homology"/>
<dbReference type="NCBIfam" id="TIGR00172">
    <property type="entry name" value="maf"/>
    <property type="match status" value="1"/>
</dbReference>
<dbReference type="SUPFAM" id="SSF52972">
    <property type="entry name" value="ITPase-like"/>
    <property type="match status" value="1"/>
</dbReference>